<protein>
    <recommendedName>
        <fullName evidence="3">Calcineurin-like phosphoesterase domain-containing protein</fullName>
    </recommendedName>
</protein>
<gene>
    <name evidence="4" type="ORF">BMF94_2016</name>
</gene>
<proteinExistence type="predicted"/>
<keyword evidence="5" id="KW-1185">Reference proteome</keyword>
<feature type="region of interest" description="Disordered" evidence="1">
    <location>
        <begin position="80"/>
        <end position="103"/>
    </location>
</feature>
<evidence type="ECO:0000256" key="2">
    <source>
        <dbReference type="SAM" id="Phobius"/>
    </source>
</evidence>
<accession>A0A2S5BE43</accession>
<reference evidence="4 5" key="1">
    <citation type="journal article" date="2018" name="Front. Microbiol.">
        <title>Prospects for Fungal Bioremediation of Acidic Radioactive Waste Sites: Characterization and Genome Sequence of Rhodotorula taiwanensis MD1149.</title>
        <authorList>
            <person name="Tkavc R."/>
            <person name="Matrosova V.Y."/>
            <person name="Grichenko O.E."/>
            <person name="Gostincar C."/>
            <person name="Volpe R.P."/>
            <person name="Klimenkova P."/>
            <person name="Gaidamakova E.K."/>
            <person name="Zhou C.E."/>
            <person name="Stewart B.J."/>
            <person name="Lyman M.G."/>
            <person name="Malfatti S.A."/>
            <person name="Rubinfeld B."/>
            <person name="Courtot M."/>
            <person name="Singh J."/>
            <person name="Dalgard C.L."/>
            <person name="Hamilton T."/>
            <person name="Frey K.G."/>
            <person name="Gunde-Cimerman N."/>
            <person name="Dugan L."/>
            <person name="Daly M.J."/>
        </authorList>
    </citation>
    <scope>NUCLEOTIDE SEQUENCE [LARGE SCALE GENOMIC DNA]</scope>
    <source>
        <strain evidence="4 5">MD1149</strain>
    </source>
</reference>
<feature type="compositionally biased region" description="Low complexity" evidence="1">
    <location>
        <begin position="264"/>
        <end position="273"/>
    </location>
</feature>
<keyword evidence="2" id="KW-1133">Transmembrane helix</keyword>
<name>A0A2S5BE43_9BASI</name>
<dbReference type="OrthoDB" id="10267127at2759"/>
<evidence type="ECO:0000259" key="3">
    <source>
        <dbReference type="Pfam" id="PF00149"/>
    </source>
</evidence>
<feature type="transmembrane region" description="Helical" evidence="2">
    <location>
        <begin position="123"/>
        <end position="147"/>
    </location>
</feature>
<dbReference type="STRING" id="741276.A0A2S5BE43"/>
<feature type="compositionally biased region" description="Acidic residues" evidence="1">
    <location>
        <begin position="995"/>
        <end position="1004"/>
    </location>
</feature>
<dbReference type="AlphaFoldDB" id="A0A2S5BE43"/>
<dbReference type="SUPFAM" id="SSF56300">
    <property type="entry name" value="Metallo-dependent phosphatases"/>
    <property type="match status" value="2"/>
</dbReference>
<dbReference type="GO" id="GO:0006798">
    <property type="term" value="P:polyphosphate catabolic process"/>
    <property type="evidence" value="ECO:0007669"/>
    <property type="project" value="TreeGrafter"/>
</dbReference>
<feature type="compositionally biased region" description="Polar residues" evidence="1">
    <location>
        <begin position="901"/>
        <end position="922"/>
    </location>
</feature>
<feature type="compositionally biased region" description="Polar residues" evidence="1">
    <location>
        <begin position="463"/>
        <end position="474"/>
    </location>
</feature>
<keyword evidence="2" id="KW-0812">Transmembrane</keyword>
<dbReference type="GO" id="GO:0000298">
    <property type="term" value="F:endopolyphosphatase activity"/>
    <property type="evidence" value="ECO:0007669"/>
    <property type="project" value="TreeGrafter"/>
</dbReference>
<sequence>MPAHRRASSIGRYTPVVGEPGDITESFTSSAMTPSMRRLSTGFPGSTTINVGHTTANVEGLDDEDDGYYEADELMYNSRGRKKRMGEKDGPVAPSRGGAGAGAAWRSVDGTRYRRGSVQSRKWSLRAGILTLLLAGGAVGGLAYFVILRPAKTDISVASSDLSWWQQFDLDDYVPTWLHGSNPGNDTAYSTADLYYDGAQAAQRESSWSKALDAIIDRPTASVTLGRLTQATTTAVASEKDASTFRVAEDAVTEAEDEDDLPDDAASSSSESASFNVAGTGRFAESVGQEVMQMADNGTLSTYKWHTMLPALAMASPAKADAGRLIIVGDVHGTHRSLVSLLHRVSYSTSRDTLIHTGDILTKSSLEDSLRTTALLRQYGARGVRGNNDQKVLEWRKWMEAYGPMPLPARSPAARPGKSGSLRHAAGFKAEYRPIRGGAPKIGGYNAPAPRRQKRGWLDWFTSGEQGEEVSQTIEDSDAQEELDEEMTADEQVTPPPAKVRPTTAARPTTMPAADVEAAPATASPDRSWKSRPTSSGRLASVPVDQGGDLLGPEYAYLSSELSASERKELGLVVPEGWEWGSEHFELAKRLSTADVDYLESLPLTLWIDDIKSWVVHAGMVPWASLRKTLARVSSAGSSRSSAQNRLPDLLESTSALEFQASSALARQLADASTRTALLLEQPNTEPFTLLNMRTVSLPKGSSHAFSSVGNDWIVSSKGRKASKGSQPWWQAWEAGMQQCASKADEDEPCEEAGVIYGHWAGQGLSVQEHSVGLDSGCVYGRRLSALVVPLGASTTSSPLGKALEQQNVTSTASVSGTEDADLSLEKHTDLKASQEDEAPLPTAATKARPASRPDWHGGLNRVKVPSSAASSASKVTSNDDRLGTSTVTGDEDEETTTEGMSSPSSADTLSADVDQSSTSLKDSAPWWRPWKRAPPQGRPGVAPWHSAVASLDSVRASALAEDSTDLEAEVPLETSRGARYLKKLHAATKQQKEDDQDAEDELDSSSPSPSPSKSSARRGGFEEEQITLAQAPDVTAWVVSVDCAGELAYQS</sequence>
<dbReference type="Pfam" id="PF00149">
    <property type="entry name" value="Metallophos"/>
    <property type="match status" value="1"/>
</dbReference>
<dbReference type="EMBL" id="PJQD01000020">
    <property type="protein sequence ID" value="POY75040.1"/>
    <property type="molecule type" value="Genomic_DNA"/>
</dbReference>
<feature type="region of interest" description="Disordered" evidence="1">
    <location>
        <begin position="795"/>
        <end position="944"/>
    </location>
</feature>
<keyword evidence="2" id="KW-0472">Membrane</keyword>
<dbReference type="InterPro" id="IPR004843">
    <property type="entry name" value="Calcineurin-like_PHP"/>
</dbReference>
<feature type="compositionally biased region" description="Polar residues" evidence="1">
    <location>
        <begin position="795"/>
        <end position="817"/>
    </location>
</feature>
<organism evidence="4 5">
    <name type="scientific">Rhodotorula taiwanensis</name>
    <dbReference type="NCBI Taxonomy" id="741276"/>
    <lineage>
        <taxon>Eukaryota</taxon>
        <taxon>Fungi</taxon>
        <taxon>Dikarya</taxon>
        <taxon>Basidiomycota</taxon>
        <taxon>Pucciniomycotina</taxon>
        <taxon>Microbotryomycetes</taxon>
        <taxon>Sporidiobolales</taxon>
        <taxon>Sporidiobolaceae</taxon>
        <taxon>Rhodotorula</taxon>
    </lineage>
</organism>
<feature type="compositionally biased region" description="Acidic residues" evidence="1">
    <location>
        <begin position="475"/>
        <end position="489"/>
    </location>
</feature>
<comment type="caution">
    <text evidence="4">The sequence shown here is derived from an EMBL/GenBank/DDBJ whole genome shotgun (WGS) entry which is preliminary data.</text>
</comment>
<evidence type="ECO:0000313" key="5">
    <source>
        <dbReference type="Proteomes" id="UP000237144"/>
    </source>
</evidence>
<feature type="compositionally biased region" description="Acidic residues" evidence="1">
    <location>
        <begin position="251"/>
        <end position="263"/>
    </location>
</feature>
<feature type="region of interest" description="Disordered" evidence="1">
    <location>
        <begin position="985"/>
        <end position="1028"/>
    </location>
</feature>
<dbReference type="GO" id="GO:0005737">
    <property type="term" value="C:cytoplasm"/>
    <property type="evidence" value="ECO:0007669"/>
    <property type="project" value="TreeGrafter"/>
</dbReference>
<dbReference type="PANTHER" id="PTHR42850">
    <property type="entry name" value="METALLOPHOSPHOESTERASE"/>
    <property type="match status" value="1"/>
</dbReference>
<dbReference type="GO" id="GO:0016791">
    <property type="term" value="F:phosphatase activity"/>
    <property type="evidence" value="ECO:0007669"/>
    <property type="project" value="TreeGrafter"/>
</dbReference>
<feature type="region of interest" description="Disordered" evidence="1">
    <location>
        <begin position="249"/>
        <end position="273"/>
    </location>
</feature>
<feature type="region of interest" description="Disordered" evidence="1">
    <location>
        <begin position="463"/>
        <end position="545"/>
    </location>
</feature>
<dbReference type="InterPro" id="IPR029052">
    <property type="entry name" value="Metallo-depent_PP-like"/>
</dbReference>
<feature type="domain" description="Calcineurin-like phosphoesterase" evidence="3">
    <location>
        <begin position="324"/>
        <end position="406"/>
    </location>
</feature>
<evidence type="ECO:0000313" key="4">
    <source>
        <dbReference type="EMBL" id="POY75040.1"/>
    </source>
</evidence>
<dbReference type="Proteomes" id="UP000237144">
    <property type="component" value="Unassembled WGS sequence"/>
</dbReference>
<feature type="compositionally biased region" description="Low complexity" evidence="1">
    <location>
        <begin position="500"/>
        <end position="525"/>
    </location>
</feature>
<feature type="compositionally biased region" description="Low complexity" evidence="1">
    <location>
        <begin position="1005"/>
        <end position="1015"/>
    </location>
</feature>
<evidence type="ECO:0000256" key="1">
    <source>
        <dbReference type="SAM" id="MobiDB-lite"/>
    </source>
</evidence>
<dbReference type="PANTHER" id="PTHR42850:SF4">
    <property type="entry name" value="ZINC-DEPENDENT ENDOPOLYPHOSPHATASE"/>
    <property type="match status" value="1"/>
</dbReference>
<dbReference type="InterPro" id="IPR050126">
    <property type="entry name" value="Ap4A_hydrolase"/>
</dbReference>
<feature type="compositionally biased region" description="Basic and acidic residues" evidence="1">
    <location>
        <begin position="824"/>
        <end position="835"/>
    </location>
</feature>
<dbReference type="Gene3D" id="3.60.21.10">
    <property type="match status" value="2"/>
</dbReference>